<evidence type="ECO:0000256" key="2">
    <source>
        <dbReference type="ARBA" id="ARBA00001966"/>
    </source>
</evidence>
<dbReference type="Gene3D" id="3.40.50.700">
    <property type="entry name" value="NADH:ubiquinone oxidoreductase-like, 20kDa subunit"/>
    <property type="match status" value="1"/>
</dbReference>
<dbReference type="EMBL" id="FWWY01000001">
    <property type="protein sequence ID" value="SMC03344.1"/>
    <property type="molecule type" value="Genomic_DNA"/>
</dbReference>
<evidence type="ECO:0000256" key="3">
    <source>
        <dbReference type="ARBA" id="ARBA00004196"/>
    </source>
</evidence>
<dbReference type="PROSITE" id="PS51318">
    <property type="entry name" value="TAT"/>
    <property type="match status" value="1"/>
</dbReference>
<evidence type="ECO:0000256" key="11">
    <source>
        <dbReference type="ARBA" id="ARBA00023014"/>
    </source>
</evidence>
<feature type="binding site" evidence="13">
    <location>
        <position position="313"/>
    </location>
    <ligand>
        <name>[4Fe-4S] cluster</name>
        <dbReference type="ChEBI" id="CHEBI:49883"/>
        <label>2</label>
    </ligand>
</feature>
<dbReference type="GO" id="GO:0008901">
    <property type="term" value="F:ferredoxin hydrogenase activity"/>
    <property type="evidence" value="ECO:0007669"/>
    <property type="project" value="InterPro"/>
</dbReference>
<dbReference type="PANTHER" id="PTHR30013">
    <property type="entry name" value="NIFE / NIFESE HYDROGENASE SMALL SUBUNIT FAMILY MEMBER"/>
    <property type="match status" value="1"/>
</dbReference>
<dbReference type="InterPro" id="IPR037024">
    <property type="entry name" value="NiFe_Hase_small_N_sf"/>
</dbReference>
<evidence type="ECO:0000256" key="8">
    <source>
        <dbReference type="ARBA" id="ARBA00022729"/>
    </source>
</evidence>
<keyword evidence="6 13" id="KW-0004">4Fe-4S</keyword>
<feature type="binding site" evidence="13">
    <location>
        <position position="108"/>
    </location>
    <ligand>
        <name>[4Fe-4S] cluster</name>
        <dbReference type="ChEBI" id="CHEBI:49883"/>
        <label>1</label>
    </ligand>
</feature>
<dbReference type="SUPFAM" id="SSF56770">
    <property type="entry name" value="HydA/Nqo6-like"/>
    <property type="match status" value="1"/>
</dbReference>
<dbReference type="InterPro" id="IPR027394">
    <property type="entry name" value="Cytochrome-c3_hydrogenase_C"/>
</dbReference>
<keyword evidence="11 13" id="KW-0411">Iron-sulfur</keyword>
<evidence type="ECO:0000256" key="9">
    <source>
        <dbReference type="ARBA" id="ARBA00023002"/>
    </source>
</evidence>
<dbReference type="InterPro" id="IPR006311">
    <property type="entry name" value="TAT_signal"/>
</dbReference>
<dbReference type="Gene3D" id="4.10.480.10">
    <property type="entry name" value="Cytochrome-c3 hydrogenase, C-terminal domain"/>
    <property type="match status" value="1"/>
</dbReference>
<feature type="binding site" evidence="13">
    <location>
        <position position="279"/>
    </location>
    <ligand>
        <name>[4Fe-4S] cluster</name>
        <dbReference type="ChEBI" id="CHEBI:49883"/>
        <label>2</label>
    </ligand>
</feature>
<comment type="subcellular location">
    <subcellularLocation>
        <location evidence="3">Cell envelope</location>
    </subcellularLocation>
</comment>
<feature type="binding site" evidence="13">
    <location>
        <position position="322"/>
    </location>
    <ligand>
        <name>[3Fe-4S] cluster</name>
        <dbReference type="ChEBI" id="CHEBI:21137"/>
    </ligand>
</feature>
<evidence type="ECO:0000256" key="13">
    <source>
        <dbReference type="PIRSR" id="PIRSR000310-1"/>
    </source>
</evidence>
<dbReference type="OrthoDB" id="9766729at2"/>
<feature type="binding site" evidence="13">
    <location>
        <position position="208"/>
    </location>
    <ligand>
        <name>[4Fe-4S] cluster</name>
        <dbReference type="ChEBI" id="CHEBI:49883"/>
        <label>1</label>
    </ligand>
</feature>
<feature type="domain" description="NADH:ubiquinone oxidoreductase-like 20kDa subunit" evidence="15">
    <location>
        <begin position="108"/>
        <end position="254"/>
    </location>
</feature>
<feature type="binding site" evidence="13">
    <location>
        <position position="282"/>
    </location>
    <ligand>
        <name>[4Fe-4S] cluster</name>
        <dbReference type="ChEBI" id="CHEBI:49883"/>
        <label>2</label>
    </ligand>
</feature>
<dbReference type="GO" id="GO:0044569">
    <property type="term" value="C:[Ni-Fe] hydrogenase complex"/>
    <property type="evidence" value="ECO:0007669"/>
    <property type="project" value="TreeGrafter"/>
</dbReference>
<evidence type="ECO:0000256" key="14">
    <source>
        <dbReference type="SAM" id="MobiDB-lite"/>
    </source>
</evidence>
<dbReference type="Pfam" id="PF14720">
    <property type="entry name" value="NiFe_hyd_SSU_C"/>
    <property type="match status" value="1"/>
</dbReference>
<dbReference type="NCBIfam" id="TIGR00391">
    <property type="entry name" value="hydA"/>
    <property type="match status" value="1"/>
</dbReference>
<dbReference type="GO" id="GO:0046872">
    <property type="term" value="F:metal ion binding"/>
    <property type="evidence" value="ECO:0007669"/>
    <property type="project" value="UniProtKB-KW"/>
</dbReference>
<dbReference type="GO" id="GO:0009375">
    <property type="term" value="C:ferredoxin hydrogenase complex"/>
    <property type="evidence" value="ECO:0007669"/>
    <property type="project" value="InterPro"/>
</dbReference>
<protein>
    <submittedName>
        <fullName evidence="17">Quinone-reactive Ni/Fe-hydrogenase small subunit</fullName>
    </submittedName>
</protein>
<dbReference type="PIRSF" id="PIRSF000310">
    <property type="entry name" value="NiFe_hyd_ssu"/>
    <property type="match status" value="1"/>
</dbReference>
<sequence length="425" mass="45836">MDSSINWDDLPKVSGRPLEGITEHTAQDVQQAVREVDQRLNAIDPDGTVSRNFIDRFLAMGLTRRDFIKWSSMMTAALMLPPVFESRVARAAAVSTKLPVVWINLQDCDGNTESLLRTSDPGFASLILDTISLDYNETVMAAAGYQAMDRLNEVIAKHKGQYVAVFEGSLPLGNNGTFYTTGANAETGISLTKRVVAGAKMVMAAGTCAAFGGIPAAQPNPTGAKGIGDGLNIPVVNISGCPANAINLVGTILEVVMFNDNPALDRYGRPLWAYAHRIHDNCERRGHFDAGEYVLNWGDTAAQNEWCLFKMGCKGPYTYNNCPQVRWNQQVSWPIRAGHGCIGCAEPNFWDTMSPFEQPLGAKVYGSALGIGIDASANTVGEVVVGAAVAGIAIHATATWIRDKKSPGWKNPQSKDIPPKPPLNQ</sequence>
<dbReference type="GO" id="GO:0016020">
    <property type="term" value="C:membrane"/>
    <property type="evidence" value="ECO:0007669"/>
    <property type="project" value="TreeGrafter"/>
</dbReference>
<feature type="binding site" evidence="13">
    <location>
        <position position="241"/>
    </location>
    <ligand>
        <name>[4Fe-4S] cluster</name>
        <dbReference type="ChEBI" id="CHEBI:49883"/>
        <label>1</label>
    </ligand>
</feature>
<comment type="cofactor">
    <cofactor evidence="1">
        <name>[3Fe-4S] cluster</name>
        <dbReference type="ChEBI" id="CHEBI:21137"/>
    </cofactor>
</comment>
<comment type="cofactor">
    <cofactor evidence="2">
        <name>[4Fe-4S] cluster</name>
        <dbReference type="ChEBI" id="CHEBI:49883"/>
    </cofactor>
</comment>
<evidence type="ECO:0000256" key="5">
    <source>
        <dbReference type="ARBA" id="ARBA00011771"/>
    </source>
</evidence>
<dbReference type="STRING" id="28034.BFX07_00090"/>
<feature type="binding site" evidence="13">
    <location>
        <position position="341"/>
    </location>
    <ligand>
        <name>[3Fe-4S] cluster</name>
        <dbReference type="ChEBI" id="CHEBI:21137"/>
    </ligand>
</feature>
<feature type="region of interest" description="Disordered" evidence="14">
    <location>
        <begin position="404"/>
        <end position="425"/>
    </location>
</feature>
<evidence type="ECO:0000256" key="4">
    <source>
        <dbReference type="ARBA" id="ARBA00006605"/>
    </source>
</evidence>
<dbReference type="InterPro" id="IPR006137">
    <property type="entry name" value="NADH_UbQ_OxRdtase-like_20kDa"/>
</dbReference>
<feature type="domain" description="Cytochrome-c3 hydrogenase C-terminal" evidence="16">
    <location>
        <begin position="274"/>
        <end position="356"/>
    </location>
</feature>
<keyword evidence="9" id="KW-0560">Oxidoreductase</keyword>
<dbReference type="AlphaFoldDB" id="A0A1W1WAP6"/>
<reference evidence="18" key="1">
    <citation type="submission" date="2017-04" db="EMBL/GenBank/DDBJ databases">
        <authorList>
            <person name="Varghese N."/>
            <person name="Submissions S."/>
        </authorList>
    </citation>
    <scope>NUCLEOTIDE SEQUENCE [LARGE SCALE GENOMIC DNA]</scope>
    <source>
        <strain evidence="18">DSM 9293</strain>
    </source>
</reference>
<evidence type="ECO:0000256" key="7">
    <source>
        <dbReference type="ARBA" id="ARBA00022723"/>
    </source>
</evidence>
<feature type="binding site" evidence="13">
    <location>
        <position position="344"/>
    </location>
    <ligand>
        <name>[3Fe-4S] cluster</name>
        <dbReference type="ChEBI" id="CHEBI:21137"/>
    </ligand>
</feature>
<accession>A0A1W1WAP6</accession>
<dbReference type="InterPro" id="IPR037148">
    <property type="entry name" value="NiFe-Hase_small_C_sf"/>
</dbReference>
<dbReference type="GO" id="GO:0051538">
    <property type="term" value="F:3 iron, 4 sulfur cluster binding"/>
    <property type="evidence" value="ECO:0007669"/>
    <property type="project" value="UniProtKB-KW"/>
</dbReference>
<keyword evidence="8" id="KW-0732">Signal</keyword>
<comment type="subunit">
    <text evidence="5">Heterodimer of a large and a small subunit.</text>
</comment>
<evidence type="ECO:0000256" key="10">
    <source>
        <dbReference type="ARBA" id="ARBA00023004"/>
    </source>
</evidence>
<evidence type="ECO:0000256" key="12">
    <source>
        <dbReference type="ARBA" id="ARBA00023291"/>
    </source>
</evidence>
<dbReference type="RefSeq" id="WP_020374231.1">
    <property type="nucleotide sequence ID" value="NZ_FWWY01000001.1"/>
</dbReference>
<dbReference type="GO" id="GO:0009061">
    <property type="term" value="P:anaerobic respiration"/>
    <property type="evidence" value="ECO:0007669"/>
    <property type="project" value="TreeGrafter"/>
</dbReference>
<dbReference type="Pfam" id="PF01058">
    <property type="entry name" value="Oxidored_q6"/>
    <property type="match status" value="1"/>
</dbReference>
<comment type="similarity">
    <text evidence="4">Belongs to the [NiFe]/[NiFeSe] hydrogenase small subunit family.</text>
</comment>
<evidence type="ECO:0000256" key="6">
    <source>
        <dbReference type="ARBA" id="ARBA00022485"/>
    </source>
</evidence>
<feature type="binding site" evidence="13">
    <location>
        <position position="307"/>
    </location>
    <ligand>
        <name>[4Fe-4S] cluster</name>
        <dbReference type="ChEBI" id="CHEBI:49883"/>
        <label>2</label>
    </ligand>
</feature>
<keyword evidence="18" id="KW-1185">Reference proteome</keyword>
<gene>
    <name evidence="17" type="ORF">SAMN00768000_1038</name>
</gene>
<organism evidence="17 18">
    <name type="scientific">Sulfobacillus thermosulfidooxidans (strain DSM 9293 / VKM B-1269 / AT-1)</name>
    <dbReference type="NCBI Taxonomy" id="929705"/>
    <lineage>
        <taxon>Bacteria</taxon>
        <taxon>Bacillati</taxon>
        <taxon>Bacillota</taxon>
        <taxon>Clostridia</taxon>
        <taxon>Eubacteriales</taxon>
        <taxon>Clostridiales Family XVII. Incertae Sedis</taxon>
        <taxon>Sulfobacillus</taxon>
    </lineage>
</organism>
<evidence type="ECO:0000256" key="1">
    <source>
        <dbReference type="ARBA" id="ARBA00001927"/>
    </source>
</evidence>
<dbReference type="Proteomes" id="UP000192660">
    <property type="component" value="Unassembled WGS sequence"/>
</dbReference>
<dbReference type="GO" id="GO:0009055">
    <property type="term" value="F:electron transfer activity"/>
    <property type="evidence" value="ECO:0007669"/>
    <property type="project" value="TreeGrafter"/>
</dbReference>
<evidence type="ECO:0000313" key="18">
    <source>
        <dbReference type="Proteomes" id="UP000192660"/>
    </source>
</evidence>
<proteinExistence type="inferred from homology"/>
<dbReference type="GO" id="GO:0051539">
    <property type="term" value="F:4 iron, 4 sulfur cluster binding"/>
    <property type="evidence" value="ECO:0007669"/>
    <property type="project" value="UniProtKB-KW"/>
</dbReference>
<dbReference type="GO" id="GO:0030313">
    <property type="term" value="C:cell envelope"/>
    <property type="evidence" value="ECO:0007669"/>
    <property type="project" value="UniProtKB-SubCell"/>
</dbReference>
<evidence type="ECO:0000259" key="16">
    <source>
        <dbReference type="Pfam" id="PF14720"/>
    </source>
</evidence>
<dbReference type="PANTHER" id="PTHR30013:SF7">
    <property type="entry name" value="HYDROGENASE-2 SMALL CHAIN"/>
    <property type="match status" value="1"/>
</dbReference>
<dbReference type="PRINTS" id="PR00614">
    <property type="entry name" value="NIHGNASESMLL"/>
</dbReference>
<dbReference type="InterPro" id="IPR001821">
    <property type="entry name" value="NiFe_hydrogenase_ssu"/>
</dbReference>
<evidence type="ECO:0000259" key="15">
    <source>
        <dbReference type="Pfam" id="PF01058"/>
    </source>
</evidence>
<keyword evidence="7 13" id="KW-0479">Metal-binding</keyword>
<keyword evidence="10 13" id="KW-0408">Iron</keyword>
<keyword evidence="12 13" id="KW-0003">3Fe-4S</keyword>
<evidence type="ECO:0000313" key="17">
    <source>
        <dbReference type="EMBL" id="SMC03344.1"/>
    </source>
</evidence>
<name>A0A1W1WAP6_SULTA</name>